<dbReference type="PROSITE" id="PS50088">
    <property type="entry name" value="ANK_REPEAT"/>
    <property type="match status" value="1"/>
</dbReference>
<dbReference type="InterPro" id="IPR002110">
    <property type="entry name" value="Ankyrin_rpt"/>
</dbReference>
<name>A0ABS5JYY5_9BACT</name>
<keyword evidence="2 3" id="KW-0040">ANK repeat</keyword>
<keyword evidence="6" id="KW-1185">Reference proteome</keyword>
<dbReference type="InterPro" id="IPR018958">
    <property type="entry name" value="Knr4/Smi1-like_dom"/>
</dbReference>
<accession>A0ABS5JYY5</accession>
<evidence type="ECO:0000256" key="1">
    <source>
        <dbReference type="ARBA" id="ARBA00022737"/>
    </source>
</evidence>
<dbReference type="Pfam" id="PF09346">
    <property type="entry name" value="SMI1_KNR4"/>
    <property type="match status" value="1"/>
</dbReference>
<dbReference type="SUPFAM" id="SSF48403">
    <property type="entry name" value="Ankyrin repeat"/>
    <property type="match status" value="1"/>
</dbReference>
<feature type="repeat" description="ANK" evidence="3">
    <location>
        <begin position="242"/>
        <end position="274"/>
    </location>
</feature>
<sequence>MKITKIYEGFGTLSSKTIEEFESRYTLRLPKDYRDFLVNNNGGRVIPNVFMSRNGEISSDIQFLFGFTEHTNYDIEQVKLAFKNRIPENILPIACDSGGNIIGVGVGKDNYNQIMFWSHDAGELKKDLFYLSGSFKEFMGSLFEPEKDFSEFDIALNIQNVKYFRRILNELGDINLITNEYDQPLAEIAALKNKVNVLEFCISNNASSEGLMVIASKTGSIDAVRFLLECNVSPNQKENKANFDSALIKASALNHIDVVRLLLSHGADPNICNRHNFTALQKAKSMNYDDIVELLKCYGAEE</sequence>
<organism evidence="5 6">
    <name type="scientific">Carboxylicivirga linearis</name>
    <dbReference type="NCBI Taxonomy" id="1628157"/>
    <lineage>
        <taxon>Bacteria</taxon>
        <taxon>Pseudomonadati</taxon>
        <taxon>Bacteroidota</taxon>
        <taxon>Bacteroidia</taxon>
        <taxon>Marinilabiliales</taxon>
        <taxon>Marinilabiliaceae</taxon>
        <taxon>Carboxylicivirga</taxon>
    </lineage>
</organism>
<gene>
    <name evidence="5" type="ORF">KEM10_17650</name>
</gene>
<evidence type="ECO:0000256" key="2">
    <source>
        <dbReference type="ARBA" id="ARBA00023043"/>
    </source>
</evidence>
<dbReference type="EMBL" id="JAGUCO010000018">
    <property type="protein sequence ID" value="MBS2100117.1"/>
    <property type="molecule type" value="Genomic_DNA"/>
</dbReference>
<dbReference type="InterPro" id="IPR037883">
    <property type="entry name" value="Knr4/Smi1-like_sf"/>
</dbReference>
<feature type="domain" description="Knr4/Smi1-like" evidence="4">
    <location>
        <begin position="12"/>
        <end position="141"/>
    </location>
</feature>
<dbReference type="PANTHER" id="PTHR24126">
    <property type="entry name" value="ANKYRIN REPEAT, PH AND SEC7 DOMAIN CONTAINING PROTEIN SECG-RELATED"/>
    <property type="match status" value="1"/>
</dbReference>
<dbReference type="PROSITE" id="PS50297">
    <property type="entry name" value="ANK_REP_REGION"/>
    <property type="match status" value="1"/>
</dbReference>
<dbReference type="Gene3D" id="3.40.1580.10">
    <property type="entry name" value="SMI1/KNR4-like"/>
    <property type="match status" value="1"/>
</dbReference>
<comment type="caution">
    <text evidence="5">The sequence shown here is derived from an EMBL/GenBank/DDBJ whole genome shotgun (WGS) entry which is preliminary data.</text>
</comment>
<evidence type="ECO:0000313" key="5">
    <source>
        <dbReference type="EMBL" id="MBS2100117.1"/>
    </source>
</evidence>
<dbReference type="Pfam" id="PF12796">
    <property type="entry name" value="Ank_2"/>
    <property type="match status" value="1"/>
</dbReference>
<evidence type="ECO:0000259" key="4">
    <source>
        <dbReference type="SMART" id="SM00860"/>
    </source>
</evidence>
<dbReference type="SMART" id="SM00248">
    <property type="entry name" value="ANK"/>
    <property type="match status" value="3"/>
</dbReference>
<dbReference type="RefSeq" id="WP_212217406.1">
    <property type="nucleotide sequence ID" value="NZ_JAGUCO010000018.1"/>
</dbReference>
<evidence type="ECO:0000313" key="6">
    <source>
        <dbReference type="Proteomes" id="UP000708576"/>
    </source>
</evidence>
<dbReference type="SMART" id="SM00860">
    <property type="entry name" value="SMI1_KNR4"/>
    <property type="match status" value="1"/>
</dbReference>
<protein>
    <submittedName>
        <fullName evidence="5">SMI1/KNR4 family protein</fullName>
    </submittedName>
</protein>
<dbReference type="Proteomes" id="UP000708576">
    <property type="component" value="Unassembled WGS sequence"/>
</dbReference>
<dbReference type="PANTHER" id="PTHR24126:SF14">
    <property type="entry name" value="ANK_REP_REGION DOMAIN-CONTAINING PROTEIN"/>
    <property type="match status" value="1"/>
</dbReference>
<dbReference type="SUPFAM" id="SSF160631">
    <property type="entry name" value="SMI1/KNR4-like"/>
    <property type="match status" value="1"/>
</dbReference>
<dbReference type="InterPro" id="IPR036770">
    <property type="entry name" value="Ankyrin_rpt-contain_sf"/>
</dbReference>
<keyword evidence="1" id="KW-0677">Repeat</keyword>
<reference evidence="5 6" key="1">
    <citation type="journal article" date="2015" name="Int. J. Syst. Evol. Microbiol.">
        <title>Carboxylicivirga linearis sp. nov., isolated from a sea cucumber culture pond.</title>
        <authorList>
            <person name="Wang F.Q."/>
            <person name="Zhou Y.X."/>
            <person name="Lin X.Z."/>
            <person name="Chen G.J."/>
            <person name="Du Z.J."/>
        </authorList>
    </citation>
    <scope>NUCLEOTIDE SEQUENCE [LARGE SCALE GENOMIC DNA]</scope>
    <source>
        <strain evidence="5 6">FB218</strain>
    </source>
</reference>
<dbReference type="Gene3D" id="1.25.40.20">
    <property type="entry name" value="Ankyrin repeat-containing domain"/>
    <property type="match status" value="1"/>
</dbReference>
<proteinExistence type="predicted"/>
<evidence type="ECO:0000256" key="3">
    <source>
        <dbReference type="PROSITE-ProRule" id="PRU00023"/>
    </source>
</evidence>